<comment type="caution">
    <text evidence="1">The sequence shown here is derived from an EMBL/GenBank/DDBJ whole genome shotgun (WGS) entry which is preliminary data.</text>
</comment>
<name>A0AAW7CND7_9GAMM</name>
<dbReference type="GeneID" id="83613129"/>
<dbReference type="Proteomes" id="UP001224739">
    <property type="component" value="Unassembled WGS sequence"/>
</dbReference>
<sequence length="159" mass="18617">MKKITLIPEPHDLTRYELWKSNWSSPSDMTVNDYISDCCHPEDILCSVKLLIPEFIDIDGCILLSDRYEENNFNEWKEQFGTDRDAIEKILNHVHLYDLFTGNLDGTSDSVFLQLCKVMQCSWEMSLKKAFPTKEFVVELHSSESDYGPSLTFYQKNRF</sequence>
<evidence type="ECO:0000313" key="1">
    <source>
        <dbReference type="EMBL" id="MDL5355912.1"/>
    </source>
</evidence>
<protein>
    <submittedName>
        <fullName evidence="1">Uncharacterized protein</fullName>
    </submittedName>
</protein>
<organism evidence="1 2">
    <name type="scientific">Proteus faecis</name>
    <dbReference type="NCBI Taxonomy" id="2050967"/>
    <lineage>
        <taxon>Bacteria</taxon>
        <taxon>Pseudomonadati</taxon>
        <taxon>Pseudomonadota</taxon>
        <taxon>Gammaproteobacteria</taxon>
        <taxon>Enterobacterales</taxon>
        <taxon>Morganellaceae</taxon>
        <taxon>Proteus</taxon>
    </lineage>
</organism>
<dbReference type="RefSeq" id="WP_042844886.1">
    <property type="nucleotide sequence ID" value="NZ_JAIKTY010000082.1"/>
</dbReference>
<gene>
    <name evidence="1" type="ORF">QSH02_13810</name>
</gene>
<dbReference type="EMBL" id="JASVWL010000011">
    <property type="protein sequence ID" value="MDL5355912.1"/>
    <property type="molecule type" value="Genomic_DNA"/>
</dbReference>
<evidence type="ECO:0000313" key="2">
    <source>
        <dbReference type="Proteomes" id="UP001224739"/>
    </source>
</evidence>
<reference evidence="1" key="1">
    <citation type="submission" date="2023-06" db="EMBL/GenBank/DDBJ databases">
        <title>Acute promotion of culturable opportunistic pathogens and persistent increase of antibiotic resistance following antibiotic exposure in mouse gut microbiota.</title>
        <authorList>
            <person name="Li L."/>
            <person name="Wang B."/>
            <person name="Sun Y."/>
            <person name="Wang M."/>
            <person name="Xu H."/>
        </authorList>
    </citation>
    <scope>NUCLEOTIDE SEQUENCE</scope>
    <source>
        <strain evidence="1">EPA10_1</strain>
    </source>
</reference>
<dbReference type="AlphaFoldDB" id="A0AAW7CND7"/>
<proteinExistence type="predicted"/>
<accession>A0AAW7CND7</accession>